<proteinExistence type="predicted"/>
<dbReference type="GO" id="GO:0004519">
    <property type="term" value="F:endonuclease activity"/>
    <property type="evidence" value="ECO:0007669"/>
    <property type="project" value="UniProtKB-KW"/>
</dbReference>
<organism evidence="1 2">
    <name type="scientific">Neisseria meningitidis</name>
    <dbReference type="NCBI Taxonomy" id="487"/>
    <lineage>
        <taxon>Bacteria</taxon>
        <taxon>Pseudomonadati</taxon>
        <taxon>Pseudomonadota</taxon>
        <taxon>Betaproteobacteria</taxon>
        <taxon>Neisseriales</taxon>
        <taxon>Neisseriaceae</taxon>
        <taxon>Neisseria</taxon>
    </lineage>
</organism>
<evidence type="ECO:0000313" key="2">
    <source>
        <dbReference type="Proteomes" id="UP000260504"/>
    </source>
</evidence>
<keyword evidence="1" id="KW-0255">Endonuclease</keyword>
<evidence type="ECO:0000313" key="1">
    <source>
        <dbReference type="EMBL" id="RGB14823.1"/>
    </source>
</evidence>
<dbReference type="EMBL" id="NVYQ01000139">
    <property type="protein sequence ID" value="RGB14823.1"/>
    <property type="molecule type" value="Genomic_DNA"/>
</dbReference>
<keyword evidence="1" id="KW-0378">Hydrolase</keyword>
<gene>
    <name evidence="1" type="ORF">CIJ84_09690</name>
</gene>
<sequence length="57" mass="6732">MLQPDLRPLCLYPAPFYVQHFALAEQNSNDPLYQMQKICRHSRERGNPDPSARKFIE</sequence>
<accession>A0A422SU10</accession>
<keyword evidence="1" id="KW-0540">Nuclease</keyword>
<reference evidence="1 2" key="1">
    <citation type="submission" date="2017-08" db="EMBL/GenBank/DDBJ databases">
        <title>Meningococcal Conjunctivitis and Endemic Carriage at a Military Recruit Training Center.</title>
        <authorList>
            <person name="Bobb A.J."/>
            <person name="Galac M.R."/>
            <person name="Snesrud E."/>
            <person name="Clagett C.D."/>
        </authorList>
    </citation>
    <scope>NUCLEOTIDE SEQUENCE [LARGE SCALE GENOMIC DNA]</scope>
    <source>
        <strain evidence="1 2">MRSN431200</strain>
    </source>
</reference>
<protein>
    <submittedName>
        <fullName evidence="1">Restriction endonuclease subunit M</fullName>
    </submittedName>
</protein>
<comment type="caution">
    <text evidence="1">The sequence shown here is derived from an EMBL/GenBank/DDBJ whole genome shotgun (WGS) entry which is preliminary data.</text>
</comment>
<dbReference type="AlphaFoldDB" id="A0A422SU10"/>
<dbReference type="Proteomes" id="UP000260504">
    <property type="component" value="Unassembled WGS sequence"/>
</dbReference>
<name>A0A422SU10_NEIME</name>